<keyword evidence="2" id="KW-0732">Signal</keyword>
<keyword evidence="5" id="KW-1185">Reference proteome</keyword>
<dbReference type="PROSITE" id="PS51272">
    <property type="entry name" value="SLH"/>
    <property type="match status" value="1"/>
</dbReference>
<protein>
    <recommendedName>
        <fullName evidence="3">SLH domain-containing protein</fullName>
    </recommendedName>
</protein>
<evidence type="ECO:0000256" key="1">
    <source>
        <dbReference type="ARBA" id="ARBA00022737"/>
    </source>
</evidence>
<dbReference type="InterPro" id="IPR001119">
    <property type="entry name" value="SLH_dom"/>
</dbReference>
<evidence type="ECO:0000259" key="3">
    <source>
        <dbReference type="PROSITE" id="PS51272"/>
    </source>
</evidence>
<comment type="caution">
    <text evidence="4">The sequence shown here is derived from an EMBL/GenBank/DDBJ whole genome shotgun (WGS) entry which is preliminary data.</text>
</comment>
<evidence type="ECO:0000313" key="4">
    <source>
        <dbReference type="EMBL" id="MBM7560825.1"/>
    </source>
</evidence>
<reference evidence="4 5" key="1">
    <citation type="submission" date="2021-01" db="EMBL/GenBank/DDBJ databases">
        <title>Genomic Encyclopedia of Type Strains, Phase IV (KMG-IV): sequencing the most valuable type-strain genomes for metagenomic binning, comparative biology and taxonomic classification.</title>
        <authorList>
            <person name="Goeker M."/>
        </authorList>
    </citation>
    <scope>NUCLEOTIDE SEQUENCE [LARGE SCALE GENOMIC DNA]</scope>
    <source>
        <strain evidence="4 5">DSM 24436</strain>
    </source>
</reference>
<dbReference type="EMBL" id="JAFBDT010000002">
    <property type="protein sequence ID" value="MBM7560825.1"/>
    <property type="molecule type" value="Genomic_DNA"/>
</dbReference>
<accession>A0ABS2MN63</accession>
<dbReference type="Pfam" id="PF00395">
    <property type="entry name" value="SLH"/>
    <property type="match status" value="1"/>
</dbReference>
<keyword evidence="1" id="KW-0677">Repeat</keyword>
<sequence>MKQKLSLILVVLLLMTSVPAMANNTKSGGQNLYDFNFIQGSDTGLDEDKPLTRSQAAKLLAQMYGKDDEAKQTMYTQTFLDVISSDWYAPYVAYANKNGWISGYPGGTFKPDSAVTRQEWAKMLIAALGYTYTWETAVADLEKIDITIEAENPGALLRGEAFEAMWKAVNTNRFGQELSLGQEFGMLPLPEPEVPETPEITGVEIYSLKELVLKVNVPLDVEAAETTGNYVLKSEAVYDLEVVNASYNVEKGEITLIFNKAVPQQSDVALILGDIKSLEGELLINDAYRSINIGDFKLPEIVSATALGNRAVKLVFSEPMMTREESDLVNDEEQFEYGFTLNEGRTIVKSYELQNFNKELIIETYTDLPEKTEIVPKKHFDDYASFNLLSNPNAYPIEITVVKDSVAPKVIGYENVSSTGVTLVWSEDIKVLNGAQTEFYHSSVSNRVDATVTSEHIDGHKLRLDFSKNFIPSGTTWVVVDSGAIQDYSGNRNTVARTQIELAPDTVAPYIEGEATPISEQRIKLKVSEPLNNRSGQVQNRLNYELLDGNGTNISGQIVNVIYNSDVYTIEIVVLEPIIGTFTLIVNGLEDYSGNVIRESRLPFEIRDFTAPDPEKWTARLYEAGKNDQVVRIKFDEPMAIEGKYSVLDPDKYKVNGKLLSALDDDLLRMTMADDRTLEIHYPGEIVRGGLDFYADDNTSTSVSADVEIGRVADLDDNFIHDFSVVVDLSSEGTLSIVSASQIDQNLIEIVVSDELVTFDLGDLRVEDSDEIYRIIDSERVYEDNRTKLILKLDDPIVGDPSGVTVQAVRSNSVNRYGEAFDLTAPPLPLADKMAPYVVETTLDGRTVPNVTYSQSTGIVTIRFSEDIDPETVSRLSFSILNIQVENIGVNGRDVRLYVKEEDQSKVQLYTPVIQNVEIRDYADNGVEGLDLSVQKID</sequence>
<gene>
    <name evidence="4" type="ORF">JOC49_000339</name>
</gene>
<evidence type="ECO:0000313" key="5">
    <source>
        <dbReference type="Proteomes" id="UP000767854"/>
    </source>
</evidence>
<dbReference type="Proteomes" id="UP000767854">
    <property type="component" value="Unassembled WGS sequence"/>
</dbReference>
<dbReference type="RefSeq" id="WP_204661561.1">
    <property type="nucleotide sequence ID" value="NZ_JAFBDT010000002.1"/>
</dbReference>
<organism evidence="4 5">
    <name type="scientific">Fusibacter tunisiensis</name>
    <dbReference type="NCBI Taxonomy" id="1008308"/>
    <lineage>
        <taxon>Bacteria</taxon>
        <taxon>Bacillati</taxon>
        <taxon>Bacillota</taxon>
        <taxon>Clostridia</taxon>
        <taxon>Eubacteriales</taxon>
        <taxon>Eubacteriales Family XII. Incertae Sedis</taxon>
        <taxon>Fusibacter</taxon>
    </lineage>
</organism>
<proteinExistence type="predicted"/>
<feature type="domain" description="SLH" evidence="3">
    <location>
        <begin position="75"/>
        <end position="138"/>
    </location>
</feature>
<evidence type="ECO:0000256" key="2">
    <source>
        <dbReference type="SAM" id="SignalP"/>
    </source>
</evidence>
<feature type="chain" id="PRO_5046659369" description="SLH domain-containing protein" evidence="2">
    <location>
        <begin position="23"/>
        <end position="938"/>
    </location>
</feature>
<feature type="signal peptide" evidence="2">
    <location>
        <begin position="1"/>
        <end position="22"/>
    </location>
</feature>
<name>A0ABS2MN63_9FIRM</name>